<feature type="transmembrane region" description="Helical" evidence="2">
    <location>
        <begin position="14"/>
        <end position="31"/>
    </location>
</feature>
<keyword evidence="2" id="KW-0812">Transmembrane</keyword>
<reference evidence="5" key="1">
    <citation type="journal article" date="2020" name="mSystems">
        <title>Genome- and Community-Level Interaction Insights into Carbon Utilization and Element Cycling Functions of Hydrothermarchaeota in Hydrothermal Sediment.</title>
        <authorList>
            <person name="Zhou Z."/>
            <person name="Liu Y."/>
            <person name="Xu W."/>
            <person name="Pan J."/>
            <person name="Luo Z.H."/>
            <person name="Li M."/>
        </authorList>
    </citation>
    <scope>NUCLEOTIDE SEQUENCE [LARGE SCALE GENOMIC DNA]</scope>
    <source>
        <strain evidence="5">HyVt-456</strain>
    </source>
</reference>
<dbReference type="InterPro" id="IPR050512">
    <property type="entry name" value="Sulf_AdTrans/APS_kinase"/>
</dbReference>
<dbReference type="GO" id="GO:0005524">
    <property type="term" value="F:ATP binding"/>
    <property type="evidence" value="ECO:0007669"/>
    <property type="project" value="InterPro"/>
</dbReference>
<feature type="domain" description="DUF2061" evidence="4">
    <location>
        <begin position="10"/>
        <end position="61"/>
    </location>
</feature>
<dbReference type="GO" id="GO:0005737">
    <property type="term" value="C:cytoplasm"/>
    <property type="evidence" value="ECO:0007669"/>
    <property type="project" value="TreeGrafter"/>
</dbReference>
<protein>
    <submittedName>
        <fullName evidence="5">Adenylyl-sulfate kinase</fullName>
        <ecNumber evidence="5">2.7.1.25</ecNumber>
    </submittedName>
</protein>
<evidence type="ECO:0000256" key="2">
    <source>
        <dbReference type="SAM" id="Phobius"/>
    </source>
</evidence>
<dbReference type="GO" id="GO:0010134">
    <property type="term" value="P:sulfate assimilation via adenylyl sulfate reduction"/>
    <property type="evidence" value="ECO:0007669"/>
    <property type="project" value="TreeGrafter"/>
</dbReference>
<dbReference type="GO" id="GO:0004781">
    <property type="term" value="F:sulfate adenylyltransferase (ATP) activity"/>
    <property type="evidence" value="ECO:0007669"/>
    <property type="project" value="TreeGrafter"/>
</dbReference>
<dbReference type="PANTHER" id="PTHR42700">
    <property type="entry name" value="SULFATE ADENYLYLTRANSFERASE"/>
    <property type="match status" value="1"/>
</dbReference>
<feature type="domain" description="APS kinase" evidence="3">
    <location>
        <begin position="73"/>
        <end position="216"/>
    </location>
</feature>
<sequence>MYKDSNLRTILKTISWRFTATATTITLVYLFTGQIRTAIEVGLLELVAKMIIYYLHEKGWARLKFGRVEIPAYVIWITGMPYSGKTTLGNMLAESLEKDQRKIQRLDSHTVRSLFPETGFTREEVNRHIKRVGHLASILEKNGIIAIASFVSPYTESREFVRGLCRNFVEVHLKSTAEFARQFDKEGFFDRIDKGELRDVPGVDKPYEYCEKTELSFDMRQHSLQQVHDAVLTYVKKAYN</sequence>
<proteinExistence type="predicted"/>
<dbReference type="Gene3D" id="3.40.50.300">
    <property type="entry name" value="P-loop containing nucleotide triphosphate hydrolases"/>
    <property type="match status" value="1"/>
</dbReference>
<dbReference type="PANTHER" id="PTHR42700:SF1">
    <property type="entry name" value="SULFATE ADENYLYLTRANSFERASE"/>
    <property type="match status" value="1"/>
</dbReference>
<keyword evidence="1 5" id="KW-0808">Transferase</keyword>
<comment type="caution">
    <text evidence="5">The sequence shown here is derived from an EMBL/GenBank/DDBJ whole genome shotgun (WGS) entry which is preliminary data.</text>
</comment>
<dbReference type="InterPro" id="IPR059117">
    <property type="entry name" value="APS_kinase_dom"/>
</dbReference>
<keyword evidence="2" id="KW-0472">Membrane</keyword>
<dbReference type="InterPro" id="IPR018638">
    <property type="entry name" value="DUF2061_membrane"/>
</dbReference>
<dbReference type="CDD" id="cd02027">
    <property type="entry name" value="APSK"/>
    <property type="match status" value="1"/>
</dbReference>
<dbReference type="InterPro" id="IPR027417">
    <property type="entry name" value="P-loop_NTPase"/>
</dbReference>
<keyword evidence="2" id="KW-1133">Transmembrane helix</keyword>
<organism evidence="5">
    <name type="scientific">Caldithrix abyssi</name>
    <dbReference type="NCBI Taxonomy" id="187145"/>
    <lineage>
        <taxon>Bacteria</taxon>
        <taxon>Pseudomonadati</taxon>
        <taxon>Calditrichota</taxon>
        <taxon>Calditrichia</taxon>
        <taxon>Calditrichales</taxon>
        <taxon>Calditrichaceae</taxon>
        <taxon>Caldithrix</taxon>
    </lineage>
</organism>
<dbReference type="Pfam" id="PF09834">
    <property type="entry name" value="DUF2061"/>
    <property type="match status" value="1"/>
</dbReference>
<gene>
    <name evidence="5" type="ORF">ENJ10_14225</name>
</gene>
<dbReference type="Pfam" id="PF01583">
    <property type="entry name" value="APS_kinase"/>
    <property type="match status" value="1"/>
</dbReference>
<evidence type="ECO:0000313" key="5">
    <source>
        <dbReference type="EMBL" id="HED11842.1"/>
    </source>
</evidence>
<accession>A0A7V1LQH8</accession>
<keyword evidence="5" id="KW-0418">Kinase</keyword>
<evidence type="ECO:0000259" key="4">
    <source>
        <dbReference type="Pfam" id="PF09834"/>
    </source>
</evidence>
<evidence type="ECO:0000259" key="3">
    <source>
        <dbReference type="Pfam" id="PF01583"/>
    </source>
</evidence>
<dbReference type="SUPFAM" id="SSF52540">
    <property type="entry name" value="P-loop containing nucleoside triphosphate hydrolases"/>
    <property type="match status" value="1"/>
</dbReference>
<dbReference type="EC" id="2.7.1.25" evidence="5"/>
<dbReference type="GO" id="GO:0019379">
    <property type="term" value="P:sulfate assimilation, phosphoadenylyl sulfate reduction by phosphoadenylyl-sulfate reductase (thioredoxin)"/>
    <property type="evidence" value="ECO:0007669"/>
    <property type="project" value="TreeGrafter"/>
</dbReference>
<dbReference type="Proteomes" id="UP000886005">
    <property type="component" value="Unassembled WGS sequence"/>
</dbReference>
<dbReference type="GO" id="GO:0004020">
    <property type="term" value="F:adenylylsulfate kinase activity"/>
    <property type="evidence" value="ECO:0007669"/>
    <property type="project" value="UniProtKB-EC"/>
</dbReference>
<dbReference type="EMBL" id="DRLD01000403">
    <property type="protein sequence ID" value="HED11842.1"/>
    <property type="molecule type" value="Genomic_DNA"/>
</dbReference>
<name>A0A7V1LQH8_CALAY</name>
<evidence type="ECO:0000256" key="1">
    <source>
        <dbReference type="ARBA" id="ARBA00022679"/>
    </source>
</evidence>
<dbReference type="AlphaFoldDB" id="A0A7V1LQH8"/>